<evidence type="ECO:0000256" key="2">
    <source>
        <dbReference type="SAM" id="Phobius"/>
    </source>
</evidence>
<protein>
    <recommendedName>
        <fullName evidence="3">DUF8017 domain-containing protein</fullName>
    </recommendedName>
</protein>
<evidence type="ECO:0000256" key="1">
    <source>
        <dbReference type="SAM" id="MobiDB-lite"/>
    </source>
</evidence>
<feature type="domain" description="DUF8017" evidence="3">
    <location>
        <begin position="109"/>
        <end position="298"/>
    </location>
</feature>
<gene>
    <name evidence="4" type="ORF">RM590_00065</name>
</gene>
<accession>A0ABU2MHI1</accession>
<name>A0ABU2MHI1_9ACTN</name>
<evidence type="ECO:0000313" key="4">
    <source>
        <dbReference type="EMBL" id="MDT0341062.1"/>
    </source>
</evidence>
<feature type="region of interest" description="Disordered" evidence="1">
    <location>
        <begin position="1"/>
        <end position="37"/>
    </location>
</feature>
<dbReference type="Proteomes" id="UP001183246">
    <property type="component" value="Unassembled WGS sequence"/>
</dbReference>
<feature type="transmembrane region" description="Helical" evidence="2">
    <location>
        <begin position="43"/>
        <end position="65"/>
    </location>
</feature>
<evidence type="ECO:0000259" key="3">
    <source>
        <dbReference type="Pfam" id="PF26056"/>
    </source>
</evidence>
<dbReference type="Pfam" id="PF26056">
    <property type="entry name" value="DUF8017"/>
    <property type="match status" value="1"/>
</dbReference>
<keyword evidence="5" id="KW-1185">Reference proteome</keyword>
<dbReference type="RefSeq" id="WP_311702161.1">
    <property type="nucleotide sequence ID" value="NZ_JAVREL010000001.1"/>
</dbReference>
<sequence>MSDRQDPAAGPPPPAPGTNPYLTPGYRQPDPYPPAPVARRGRAALAALVALAVLGTAAILGVSLLNGRDVEGEPPAVGDDDPAQPGEVVYEFGREPDDPRAPVPEEWEPVVADDWQVVVSSGRDLAFDVPPDWLVTAEGEPLWIDNEVDENAERPAFSLESGAVLEWAECDTGGVHGFAGTRGAQGTTGTEEGADLTARLAAWAAFYQEEEGTTDFREPEPYRNDHGITGHIAYATVEDIPDDPEDSCDIRAGLSVAVSYLDADDDLSAWSLIIDRGYEGEVSQETVDLIVGSLRPYDG</sequence>
<dbReference type="InterPro" id="IPR058330">
    <property type="entry name" value="DUF8017"/>
</dbReference>
<comment type="caution">
    <text evidence="4">The sequence shown here is derived from an EMBL/GenBank/DDBJ whole genome shotgun (WGS) entry which is preliminary data.</text>
</comment>
<reference evidence="5" key="1">
    <citation type="submission" date="2023-07" db="EMBL/GenBank/DDBJ databases">
        <title>30 novel species of actinomycetes from the DSMZ collection.</title>
        <authorList>
            <person name="Nouioui I."/>
        </authorList>
    </citation>
    <scope>NUCLEOTIDE SEQUENCE [LARGE SCALE GENOMIC DNA]</scope>
    <source>
        <strain evidence="5">DSM 44938</strain>
    </source>
</reference>
<evidence type="ECO:0000313" key="5">
    <source>
        <dbReference type="Proteomes" id="UP001183246"/>
    </source>
</evidence>
<keyword evidence="2" id="KW-0812">Transmembrane</keyword>
<keyword evidence="2" id="KW-1133">Transmembrane helix</keyword>
<organism evidence="4 5">
    <name type="scientific">Streptomyces litchfieldiae</name>
    <dbReference type="NCBI Taxonomy" id="3075543"/>
    <lineage>
        <taxon>Bacteria</taxon>
        <taxon>Bacillati</taxon>
        <taxon>Actinomycetota</taxon>
        <taxon>Actinomycetes</taxon>
        <taxon>Kitasatosporales</taxon>
        <taxon>Streptomycetaceae</taxon>
        <taxon>Streptomyces</taxon>
    </lineage>
</organism>
<proteinExistence type="predicted"/>
<dbReference type="EMBL" id="JAVREL010000001">
    <property type="protein sequence ID" value="MDT0341062.1"/>
    <property type="molecule type" value="Genomic_DNA"/>
</dbReference>
<keyword evidence="2" id="KW-0472">Membrane</keyword>